<organism evidence="3 4">
    <name type="scientific">Candidatus Corynebacterium gallistercoris</name>
    <dbReference type="NCBI Taxonomy" id="2838530"/>
    <lineage>
        <taxon>Bacteria</taxon>
        <taxon>Bacillati</taxon>
        <taxon>Actinomycetota</taxon>
        <taxon>Actinomycetes</taxon>
        <taxon>Mycobacteriales</taxon>
        <taxon>Corynebacteriaceae</taxon>
        <taxon>Corynebacterium</taxon>
    </lineage>
</organism>
<dbReference type="AlphaFoldDB" id="A0A9D1UP54"/>
<proteinExistence type="predicted"/>
<keyword evidence="2" id="KW-0812">Transmembrane</keyword>
<reference evidence="3" key="1">
    <citation type="journal article" date="2021" name="PeerJ">
        <title>Extensive microbial diversity within the chicken gut microbiome revealed by metagenomics and culture.</title>
        <authorList>
            <person name="Gilroy R."/>
            <person name="Ravi A."/>
            <person name="Getino M."/>
            <person name="Pursley I."/>
            <person name="Horton D.L."/>
            <person name="Alikhan N.F."/>
            <person name="Baker D."/>
            <person name="Gharbi K."/>
            <person name="Hall N."/>
            <person name="Watson M."/>
            <person name="Adriaenssens E.M."/>
            <person name="Foster-Nyarko E."/>
            <person name="Jarju S."/>
            <person name="Secka A."/>
            <person name="Antonio M."/>
            <person name="Oren A."/>
            <person name="Chaudhuri R.R."/>
            <person name="La Ragione R."/>
            <person name="Hildebrand F."/>
            <person name="Pallen M.J."/>
        </authorList>
    </citation>
    <scope>NUCLEOTIDE SEQUENCE</scope>
    <source>
        <strain evidence="3">4376</strain>
    </source>
</reference>
<evidence type="ECO:0000313" key="3">
    <source>
        <dbReference type="EMBL" id="HIW95039.1"/>
    </source>
</evidence>
<keyword evidence="2" id="KW-0472">Membrane</keyword>
<accession>A0A9D1UP54</accession>
<evidence type="ECO:0000313" key="4">
    <source>
        <dbReference type="Proteomes" id="UP000824189"/>
    </source>
</evidence>
<comment type="caution">
    <text evidence="3">The sequence shown here is derived from an EMBL/GenBank/DDBJ whole genome shotgun (WGS) entry which is preliminary data.</text>
</comment>
<feature type="region of interest" description="Disordered" evidence="1">
    <location>
        <begin position="80"/>
        <end position="140"/>
    </location>
</feature>
<feature type="transmembrane region" description="Helical" evidence="2">
    <location>
        <begin position="28"/>
        <end position="48"/>
    </location>
</feature>
<gene>
    <name evidence="3" type="ORF">H9867_00910</name>
</gene>
<keyword evidence="2" id="KW-1133">Transmembrane helix</keyword>
<dbReference type="EMBL" id="DXFZ01000010">
    <property type="protein sequence ID" value="HIW95039.1"/>
    <property type="molecule type" value="Genomic_DNA"/>
</dbReference>
<protein>
    <submittedName>
        <fullName evidence="3">Uncharacterized protein</fullName>
    </submittedName>
</protein>
<name>A0A9D1UP54_9CORY</name>
<evidence type="ECO:0000256" key="1">
    <source>
        <dbReference type="SAM" id="MobiDB-lite"/>
    </source>
</evidence>
<dbReference type="Proteomes" id="UP000824189">
    <property type="component" value="Unassembled WGS sequence"/>
</dbReference>
<evidence type="ECO:0000256" key="2">
    <source>
        <dbReference type="SAM" id="Phobius"/>
    </source>
</evidence>
<reference evidence="3" key="2">
    <citation type="submission" date="2021-04" db="EMBL/GenBank/DDBJ databases">
        <authorList>
            <person name="Gilroy R."/>
        </authorList>
    </citation>
    <scope>NUCLEOTIDE SEQUENCE</scope>
    <source>
        <strain evidence="3">4376</strain>
    </source>
</reference>
<sequence length="140" mass="15559">MFTSANLILAQAERTGPMGADFGKAAPIGLFVIVVLLLVVLLLGFGMNKRIRRLERRRAFAEARGIDLFDKETLERRMKEEGFDETKGKSMFARTEVPQTDPRFLPSSGTLTGPAAIDAERERERGGVAPQQQPHKDDSE</sequence>